<dbReference type="AlphaFoldDB" id="A0A1X7RLV6"/>
<accession>A0A1X7RLV6</accession>
<feature type="compositionally biased region" description="Basic and acidic residues" evidence="1">
    <location>
        <begin position="35"/>
        <end position="45"/>
    </location>
</feature>
<reference evidence="2 3" key="1">
    <citation type="submission" date="2016-06" db="EMBL/GenBank/DDBJ databases">
        <authorList>
            <person name="Kjaerup R.B."/>
            <person name="Dalgaard T.S."/>
            <person name="Juul-Madsen H.R."/>
        </authorList>
    </citation>
    <scope>NUCLEOTIDE SEQUENCE [LARGE SCALE GENOMIC DNA]</scope>
</reference>
<organism evidence="2 3">
    <name type="scientific">Zymoseptoria tritici (strain ST99CH_3D7)</name>
    <dbReference type="NCBI Taxonomy" id="1276538"/>
    <lineage>
        <taxon>Eukaryota</taxon>
        <taxon>Fungi</taxon>
        <taxon>Dikarya</taxon>
        <taxon>Ascomycota</taxon>
        <taxon>Pezizomycotina</taxon>
        <taxon>Dothideomycetes</taxon>
        <taxon>Dothideomycetidae</taxon>
        <taxon>Mycosphaerellales</taxon>
        <taxon>Mycosphaerellaceae</taxon>
        <taxon>Zymoseptoria</taxon>
    </lineage>
</organism>
<proteinExistence type="predicted"/>
<evidence type="ECO:0000256" key="1">
    <source>
        <dbReference type="SAM" id="MobiDB-lite"/>
    </source>
</evidence>
<feature type="region of interest" description="Disordered" evidence="1">
    <location>
        <begin position="35"/>
        <end position="56"/>
    </location>
</feature>
<dbReference type="EMBL" id="LT853694">
    <property type="protein sequence ID" value="SMQ48398.1"/>
    <property type="molecule type" value="Genomic_DNA"/>
</dbReference>
<evidence type="ECO:0000313" key="2">
    <source>
        <dbReference type="EMBL" id="SMQ48398.1"/>
    </source>
</evidence>
<protein>
    <submittedName>
        <fullName evidence="2">Uncharacterized protein</fullName>
    </submittedName>
</protein>
<dbReference type="Proteomes" id="UP000215127">
    <property type="component" value="Chromosome 3"/>
</dbReference>
<sequence>MCPEAEQKADHFKDVAGYGTLTIFTHLNYKEAISQKDGDQKDDQKGAVPQWTTDNPNPACENDYNTCISNPSNRHDQCECLHQACQNNDSNGPSHCAQVLNLPASLAAGPLPNQYKPTSGISPIPNQPMPTTTAPNGDNIIVGTLGPAPGGGSPIAAPANSIPLGQPCSDDRQCAGQGVACFGQTSGTIPSCGSFNAPCQRDDQCAYNTCDQKIHLCAGFLPSQSQLANRPAATTGHVAGVPTGTPPGNGTPGGAPAPMTTTTVVRPELSGSLGPNYVPTANGTLVGTMTGPGGARATVSGIRGNATTSAKPGVSTGGASSMGVFSGVAAVGFGILAWVV</sequence>
<keyword evidence="3" id="KW-1185">Reference proteome</keyword>
<gene>
    <name evidence="2" type="ORF">ZT3D7_G3547</name>
</gene>
<evidence type="ECO:0000313" key="3">
    <source>
        <dbReference type="Proteomes" id="UP000215127"/>
    </source>
</evidence>
<name>A0A1X7RLV6_ZYMT9</name>